<organism evidence="1 2">
    <name type="scientific">Vibrio phage YC</name>
    <dbReference type="NCBI Taxonomy" id="2267403"/>
    <lineage>
        <taxon>Viruses</taxon>
        <taxon>Duplodnaviria</taxon>
        <taxon>Heunggongvirae</taxon>
        <taxon>Uroviricota</taxon>
        <taxon>Caudoviricetes</taxon>
        <taxon>Pantevenvirales</taxon>
        <taxon>Ackermannviridae</taxon>
        <taxon>Campanilevirus</taxon>
        <taxon>Campanilevirus YC</taxon>
    </lineage>
</organism>
<dbReference type="GeneID" id="55608498"/>
<keyword evidence="2" id="KW-1185">Reference proteome</keyword>
<protein>
    <submittedName>
        <fullName evidence="1">Uncharacterized protein</fullName>
    </submittedName>
</protein>
<sequence>MVVNDVPTATGGRRITMITTYKEKSAKYLIQAEADGITVLRLHPNKVTNKLEPREVDEGVYKYILKQLKRYVEHKEAYSGKSN</sequence>
<dbReference type="EMBL" id="MH375644">
    <property type="protein sequence ID" value="AXC34420.1"/>
    <property type="molecule type" value="Genomic_DNA"/>
</dbReference>
<evidence type="ECO:0000313" key="2">
    <source>
        <dbReference type="Proteomes" id="UP000260311"/>
    </source>
</evidence>
<evidence type="ECO:0000313" key="1">
    <source>
        <dbReference type="EMBL" id="AXC34420.1"/>
    </source>
</evidence>
<proteinExistence type="predicted"/>
<reference evidence="1 2" key="1">
    <citation type="submission" date="2018-05" db="EMBL/GenBank/DDBJ databases">
        <title>The genome of Vibrio coralliilyticus phage YC.</title>
        <authorList>
            <person name="Benler S."/>
        </authorList>
    </citation>
    <scope>NUCLEOTIDE SEQUENCE [LARGE SCALE GENOMIC DNA]</scope>
</reference>
<name>A0A384ZS11_9CAUD</name>
<accession>A0A384ZS11</accession>
<dbReference type="RefSeq" id="YP_009838266.1">
    <property type="nucleotide sequence ID" value="NC_048709.1"/>
</dbReference>
<dbReference type="KEGG" id="vg:55608498"/>
<dbReference type="Proteomes" id="UP000260311">
    <property type="component" value="Segment"/>
</dbReference>